<reference evidence="8 9" key="1">
    <citation type="submission" date="2015-09" db="EMBL/GenBank/DDBJ databases">
        <authorList>
            <consortium name="Pathogen Informatics"/>
        </authorList>
    </citation>
    <scope>NUCLEOTIDE SEQUENCE [LARGE SCALE GENOMIC DNA]</scope>
    <source>
        <strain evidence="8 9">2789STDY5834876</strain>
    </source>
</reference>
<evidence type="ECO:0000256" key="3">
    <source>
        <dbReference type="ARBA" id="ARBA00022692"/>
    </source>
</evidence>
<keyword evidence="2" id="KW-1003">Cell membrane</keyword>
<evidence type="ECO:0000256" key="1">
    <source>
        <dbReference type="ARBA" id="ARBA00004651"/>
    </source>
</evidence>
<sequence>MNTLYEYFPILLPVIIIELILMVTALIHVLRHPNYRFGNRVVWIVIVVFIQIAGPIVYFLFGRGEDE</sequence>
<keyword evidence="4 6" id="KW-1133">Transmembrane helix</keyword>
<comment type="subcellular location">
    <subcellularLocation>
        <location evidence="1">Cell membrane</location>
        <topology evidence="1">Multi-pass membrane protein</topology>
    </subcellularLocation>
</comment>
<proteinExistence type="predicted"/>
<dbReference type="AlphaFoldDB" id="A0A174JYW1"/>
<keyword evidence="5 6" id="KW-0472">Membrane</keyword>
<evidence type="ECO:0000259" key="7">
    <source>
        <dbReference type="Pfam" id="PF13396"/>
    </source>
</evidence>
<accession>A0A174JYW1</accession>
<dbReference type="STRING" id="39482.ERS852491_04050"/>
<dbReference type="GO" id="GO:0005886">
    <property type="term" value="C:plasma membrane"/>
    <property type="evidence" value="ECO:0007669"/>
    <property type="project" value="UniProtKB-SubCell"/>
</dbReference>
<keyword evidence="3 6" id="KW-0812">Transmembrane</keyword>
<dbReference type="InterPro" id="IPR027379">
    <property type="entry name" value="CLS_N"/>
</dbReference>
<dbReference type="Pfam" id="PF13396">
    <property type="entry name" value="PLDc_N"/>
    <property type="match status" value="1"/>
</dbReference>
<evidence type="ECO:0000256" key="4">
    <source>
        <dbReference type="ARBA" id="ARBA00022989"/>
    </source>
</evidence>
<dbReference type="Proteomes" id="UP000095544">
    <property type="component" value="Unassembled WGS sequence"/>
</dbReference>
<feature type="domain" description="Cardiolipin synthase N-terminal" evidence="7">
    <location>
        <begin position="20"/>
        <end position="63"/>
    </location>
</feature>
<gene>
    <name evidence="8" type="primary">yxlE</name>
    <name evidence="8" type="ORF">ERS852491_04050</name>
</gene>
<evidence type="ECO:0000313" key="8">
    <source>
        <dbReference type="EMBL" id="CUP02798.1"/>
    </source>
</evidence>
<evidence type="ECO:0000313" key="9">
    <source>
        <dbReference type="Proteomes" id="UP000095544"/>
    </source>
</evidence>
<evidence type="ECO:0000256" key="5">
    <source>
        <dbReference type="ARBA" id="ARBA00023136"/>
    </source>
</evidence>
<dbReference type="EMBL" id="CYZU01000050">
    <property type="protein sequence ID" value="CUP02798.1"/>
    <property type="molecule type" value="Genomic_DNA"/>
</dbReference>
<evidence type="ECO:0000256" key="6">
    <source>
        <dbReference type="SAM" id="Phobius"/>
    </source>
</evidence>
<organism evidence="8 9">
    <name type="scientific">Faecalicatena contorta</name>
    <dbReference type="NCBI Taxonomy" id="39482"/>
    <lineage>
        <taxon>Bacteria</taxon>
        <taxon>Bacillati</taxon>
        <taxon>Bacillota</taxon>
        <taxon>Clostridia</taxon>
        <taxon>Lachnospirales</taxon>
        <taxon>Lachnospiraceae</taxon>
        <taxon>Faecalicatena</taxon>
    </lineage>
</organism>
<feature type="transmembrane region" description="Helical" evidence="6">
    <location>
        <begin position="6"/>
        <end position="29"/>
    </location>
</feature>
<dbReference type="RefSeq" id="WP_050639915.1">
    <property type="nucleotide sequence ID" value="NZ_CABKUE010000007.1"/>
</dbReference>
<protein>
    <submittedName>
        <fullName evidence="8">Negative regulatory protein yxlE</fullName>
    </submittedName>
</protein>
<name>A0A174JYW1_9FIRM</name>
<evidence type="ECO:0000256" key="2">
    <source>
        <dbReference type="ARBA" id="ARBA00022475"/>
    </source>
</evidence>
<feature type="transmembrane region" description="Helical" evidence="6">
    <location>
        <begin position="41"/>
        <end position="61"/>
    </location>
</feature>